<evidence type="ECO:0000313" key="3">
    <source>
        <dbReference type="EMBL" id="OAQ92946.1"/>
    </source>
</evidence>
<dbReference type="EMBL" id="LSBI01000002">
    <property type="protein sequence ID" value="OAQ92946.1"/>
    <property type="molecule type" value="Genomic_DNA"/>
</dbReference>
<gene>
    <name evidence="2" type="ORF">VFPBJ_07421</name>
    <name evidence="3" type="ORF">VFPFJ_02107</name>
</gene>
<dbReference type="EMBL" id="LSBH01000005">
    <property type="protein sequence ID" value="OAQ79300.1"/>
    <property type="molecule type" value="Genomic_DNA"/>
</dbReference>
<organism evidence="2 4">
    <name type="scientific">Purpureocillium lilacinum</name>
    <name type="common">Paecilomyces lilacinus</name>
    <dbReference type="NCBI Taxonomy" id="33203"/>
    <lineage>
        <taxon>Eukaryota</taxon>
        <taxon>Fungi</taxon>
        <taxon>Dikarya</taxon>
        <taxon>Ascomycota</taxon>
        <taxon>Pezizomycotina</taxon>
        <taxon>Sordariomycetes</taxon>
        <taxon>Hypocreomycetidae</taxon>
        <taxon>Hypocreales</taxon>
        <taxon>Ophiocordycipitaceae</taxon>
        <taxon>Purpureocillium</taxon>
    </lineage>
</organism>
<accession>A0A179GPJ8</accession>
<evidence type="ECO:0000256" key="1">
    <source>
        <dbReference type="SAM" id="MobiDB-lite"/>
    </source>
</evidence>
<feature type="region of interest" description="Disordered" evidence="1">
    <location>
        <begin position="1"/>
        <end position="35"/>
    </location>
</feature>
<dbReference type="Proteomes" id="UP000078340">
    <property type="component" value="Unassembled WGS sequence"/>
</dbReference>
<protein>
    <submittedName>
        <fullName evidence="2">Uncharacterized protein</fullName>
    </submittedName>
</protein>
<evidence type="ECO:0000313" key="4">
    <source>
        <dbReference type="Proteomes" id="UP000078240"/>
    </source>
</evidence>
<name>A0A179GPJ8_PURLI</name>
<feature type="compositionally biased region" description="Basic and acidic residues" evidence="1">
    <location>
        <begin position="1"/>
        <end position="23"/>
    </location>
</feature>
<dbReference type="Proteomes" id="UP000078240">
    <property type="component" value="Unassembled WGS sequence"/>
</dbReference>
<sequence>MRDEPPDFRSPEERHPLDNEVYRNRTGSLGPKATFTGRHSSGVVCDELLECTGSVLGNMKPRPEGRGLARLWSFKNRVSVIIHHRYKKRTPYLSQESESAPELRKVAASHHDFPYPSVRQHAAGCRSQHDPAYISQHWFKENTCTSRLEACCFCLSVCLLPQNVPLRAC</sequence>
<comment type="caution">
    <text evidence="2">The sequence shown here is derived from an EMBL/GenBank/DDBJ whole genome shotgun (WGS) entry which is preliminary data.</text>
</comment>
<evidence type="ECO:0000313" key="2">
    <source>
        <dbReference type="EMBL" id="OAQ79300.1"/>
    </source>
</evidence>
<reference evidence="2 4" key="1">
    <citation type="submission" date="2016-01" db="EMBL/GenBank/DDBJ databases">
        <title>Biosynthesis of antibiotic leucinostatins and their inhibition on Phytophthora in bio-control Purpureocillium lilacinum.</title>
        <authorList>
            <person name="Wang G."/>
            <person name="Liu Z."/>
            <person name="Lin R."/>
            <person name="Li E."/>
            <person name="Mao Z."/>
            <person name="Ling J."/>
            <person name="Yin W."/>
            <person name="Xie B."/>
        </authorList>
    </citation>
    <scope>NUCLEOTIDE SEQUENCE [LARGE SCALE GENOMIC DNA]</scope>
    <source>
        <strain evidence="2">PLBJ-1</strain>
        <strain evidence="3">PLFJ-1</strain>
    </source>
</reference>
<proteinExistence type="predicted"/>
<dbReference type="AlphaFoldDB" id="A0A179GPJ8"/>